<feature type="domain" description="DUF7847" evidence="2">
    <location>
        <begin position="22"/>
        <end position="257"/>
    </location>
</feature>
<dbReference type="EMBL" id="BMIH01000003">
    <property type="protein sequence ID" value="GGB36556.1"/>
    <property type="molecule type" value="Genomic_DNA"/>
</dbReference>
<reference evidence="3" key="2">
    <citation type="submission" date="2020-09" db="EMBL/GenBank/DDBJ databases">
        <authorList>
            <person name="Sun Q."/>
            <person name="Zhou Y."/>
        </authorList>
    </citation>
    <scope>NUCLEOTIDE SEQUENCE</scope>
    <source>
        <strain evidence="3">CGMCC 1.15330</strain>
    </source>
</reference>
<evidence type="ECO:0000259" key="2">
    <source>
        <dbReference type="Pfam" id="PF25231"/>
    </source>
</evidence>
<comment type="caution">
    <text evidence="3">The sequence shown here is derived from an EMBL/GenBank/DDBJ whole genome shotgun (WGS) entry which is preliminary data.</text>
</comment>
<sequence length="266" mass="27637">MGTVWDRTTDVLRGRAGILAPIAAVAIFLPSLVNTALSLGLKKGTPTAAVLAMVVALAVLFANVWGQLAMLAIATHPATTRADAGHAATRRVLPAVGVLLLLGLLFFLLVVPPIVMMARAGVDLTSQTAMQSMPAQLSTFVGLYSLILLIVLLFVGARMLLLNAVVLNERRGVGAIARSWRLTRGMTFRLVALLVLFGVVVLIPTLAVQSVVGLVFRLILGQGGQVVTAFVAAAAGAAVTTAFTVVAAAFTAQLYVAAVAEEDPAY</sequence>
<gene>
    <name evidence="3" type="ORF">GCM10011380_27420</name>
</gene>
<proteinExistence type="predicted"/>
<feature type="transmembrane region" description="Helical" evidence="1">
    <location>
        <begin position="142"/>
        <end position="167"/>
    </location>
</feature>
<reference evidence="3" key="1">
    <citation type="journal article" date="2014" name="Int. J. Syst. Evol. Microbiol.">
        <title>Complete genome sequence of Corynebacterium casei LMG S-19264T (=DSM 44701T), isolated from a smear-ripened cheese.</title>
        <authorList>
            <consortium name="US DOE Joint Genome Institute (JGI-PGF)"/>
            <person name="Walter F."/>
            <person name="Albersmeier A."/>
            <person name="Kalinowski J."/>
            <person name="Ruckert C."/>
        </authorList>
    </citation>
    <scope>NUCLEOTIDE SEQUENCE</scope>
    <source>
        <strain evidence="3">CGMCC 1.15330</strain>
    </source>
</reference>
<evidence type="ECO:0000256" key="1">
    <source>
        <dbReference type="SAM" id="Phobius"/>
    </source>
</evidence>
<evidence type="ECO:0000313" key="4">
    <source>
        <dbReference type="Proteomes" id="UP000623067"/>
    </source>
</evidence>
<feature type="transmembrane region" description="Helical" evidence="1">
    <location>
        <begin position="95"/>
        <end position="122"/>
    </location>
</feature>
<dbReference type="InterPro" id="IPR057169">
    <property type="entry name" value="DUF7847"/>
</dbReference>
<dbReference type="AlphaFoldDB" id="A0A916WX31"/>
<feature type="transmembrane region" description="Helical" evidence="1">
    <location>
        <begin position="49"/>
        <end position="74"/>
    </location>
</feature>
<name>A0A916WX31_9SPHN</name>
<keyword evidence="1" id="KW-0472">Membrane</keyword>
<feature type="transmembrane region" description="Helical" evidence="1">
    <location>
        <begin position="226"/>
        <end position="250"/>
    </location>
</feature>
<organism evidence="3 4">
    <name type="scientific">Sphingomonas metalli</name>
    <dbReference type="NCBI Taxonomy" id="1779358"/>
    <lineage>
        <taxon>Bacteria</taxon>
        <taxon>Pseudomonadati</taxon>
        <taxon>Pseudomonadota</taxon>
        <taxon>Alphaproteobacteria</taxon>
        <taxon>Sphingomonadales</taxon>
        <taxon>Sphingomonadaceae</taxon>
        <taxon>Sphingomonas</taxon>
    </lineage>
</organism>
<dbReference type="Pfam" id="PF25231">
    <property type="entry name" value="DUF7847"/>
    <property type="match status" value="1"/>
</dbReference>
<dbReference type="Proteomes" id="UP000623067">
    <property type="component" value="Unassembled WGS sequence"/>
</dbReference>
<evidence type="ECO:0000313" key="3">
    <source>
        <dbReference type="EMBL" id="GGB36556.1"/>
    </source>
</evidence>
<keyword evidence="4" id="KW-1185">Reference proteome</keyword>
<feature type="transmembrane region" description="Helical" evidence="1">
    <location>
        <begin position="16"/>
        <end position="37"/>
    </location>
</feature>
<feature type="transmembrane region" description="Helical" evidence="1">
    <location>
        <begin position="188"/>
        <end position="220"/>
    </location>
</feature>
<accession>A0A916WX31</accession>
<keyword evidence="1" id="KW-0812">Transmembrane</keyword>
<protein>
    <recommendedName>
        <fullName evidence="2">DUF7847 domain-containing protein</fullName>
    </recommendedName>
</protein>
<keyword evidence="1" id="KW-1133">Transmembrane helix</keyword>